<dbReference type="AlphaFoldDB" id="X0VHB3"/>
<organism evidence="1">
    <name type="scientific">marine sediment metagenome</name>
    <dbReference type="NCBI Taxonomy" id="412755"/>
    <lineage>
        <taxon>unclassified sequences</taxon>
        <taxon>metagenomes</taxon>
        <taxon>ecological metagenomes</taxon>
    </lineage>
</organism>
<sequence>MDQARYFLDELGIKLAAEAITREALIRELKNSSADDIDHETGKATHHSSLTIWAQELAVFLGYYNHQLLSDLTDWYDCKSKWTYRTKTMGTDEIIG</sequence>
<reference evidence="1" key="1">
    <citation type="journal article" date="2014" name="Front. Microbiol.">
        <title>High frequency of phylogenetically diverse reductive dehalogenase-homologous genes in deep subseafloor sedimentary metagenomes.</title>
        <authorList>
            <person name="Kawai M."/>
            <person name="Futagami T."/>
            <person name="Toyoda A."/>
            <person name="Takaki Y."/>
            <person name="Nishi S."/>
            <person name="Hori S."/>
            <person name="Arai W."/>
            <person name="Tsubouchi T."/>
            <person name="Morono Y."/>
            <person name="Uchiyama I."/>
            <person name="Ito T."/>
            <person name="Fujiyama A."/>
            <person name="Inagaki F."/>
            <person name="Takami H."/>
        </authorList>
    </citation>
    <scope>NUCLEOTIDE SEQUENCE</scope>
    <source>
        <strain evidence="1">Expedition CK06-06</strain>
    </source>
</reference>
<dbReference type="EMBL" id="BARS01035361">
    <property type="protein sequence ID" value="GAG17670.1"/>
    <property type="molecule type" value="Genomic_DNA"/>
</dbReference>
<evidence type="ECO:0000313" key="1">
    <source>
        <dbReference type="EMBL" id="GAG17670.1"/>
    </source>
</evidence>
<gene>
    <name evidence="1" type="ORF">S01H1_54488</name>
</gene>
<proteinExistence type="predicted"/>
<comment type="caution">
    <text evidence="1">The sequence shown here is derived from an EMBL/GenBank/DDBJ whole genome shotgun (WGS) entry which is preliminary data.</text>
</comment>
<feature type="non-terminal residue" evidence="1">
    <location>
        <position position="96"/>
    </location>
</feature>
<accession>X0VHB3</accession>
<protein>
    <submittedName>
        <fullName evidence="1">Uncharacterized protein</fullName>
    </submittedName>
</protein>
<name>X0VHB3_9ZZZZ</name>